<keyword evidence="1" id="KW-0472">Membrane</keyword>
<keyword evidence="1" id="KW-1133">Transmembrane helix</keyword>
<proteinExistence type="predicted"/>
<evidence type="ECO:0000313" key="2">
    <source>
        <dbReference type="EMBL" id="CAG6636414.1"/>
    </source>
</evidence>
<name>A0A8D8QQI8_9HEMI</name>
<evidence type="ECO:0000256" key="1">
    <source>
        <dbReference type="SAM" id="Phobius"/>
    </source>
</evidence>
<dbReference type="EMBL" id="HBUF01094085">
    <property type="protein sequence ID" value="CAG6636428.1"/>
    <property type="molecule type" value="Transcribed_RNA"/>
</dbReference>
<dbReference type="AlphaFoldDB" id="A0A8D8QQI8"/>
<accession>A0A8D8QQI8</accession>
<keyword evidence="1" id="KW-0812">Transmembrane</keyword>
<feature type="transmembrane region" description="Helical" evidence="1">
    <location>
        <begin position="89"/>
        <end position="107"/>
    </location>
</feature>
<reference evidence="2" key="1">
    <citation type="submission" date="2021-05" db="EMBL/GenBank/DDBJ databases">
        <authorList>
            <person name="Alioto T."/>
            <person name="Alioto T."/>
            <person name="Gomez Garrido J."/>
        </authorList>
    </citation>
    <scope>NUCLEOTIDE SEQUENCE</scope>
</reference>
<sequence length="109" mass="12954">MRVWKNDLCHIIKLYRRSGFESRQMHKEYSLLLLTKTKQSASVGQGDLFVDPWLTSYEMRMISTLRNTPCTVKNSILSINFFRNNEQRYFYGIPPMGVTIYISMHLYSF</sequence>
<protein>
    <submittedName>
        <fullName evidence="2">Uncharacterized protein</fullName>
    </submittedName>
</protein>
<dbReference type="EMBL" id="HBUF01094080">
    <property type="protein sequence ID" value="CAG6636414.1"/>
    <property type="molecule type" value="Transcribed_RNA"/>
</dbReference>
<organism evidence="2">
    <name type="scientific">Cacopsylla melanoneura</name>
    <dbReference type="NCBI Taxonomy" id="428564"/>
    <lineage>
        <taxon>Eukaryota</taxon>
        <taxon>Metazoa</taxon>
        <taxon>Ecdysozoa</taxon>
        <taxon>Arthropoda</taxon>
        <taxon>Hexapoda</taxon>
        <taxon>Insecta</taxon>
        <taxon>Pterygota</taxon>
        <taxon>Neoptera</taxon>
        <taxon>Paraneoptera</taxon>
        <taxon>Hemiptera</taxon>
        <taxon>Sternorrhyncha</taxon>
        <taxon>Psylloidea</taxon>
        <taxon>Psyllidae</taxon>
        <taxon>Psyllinae</taxon>
        <taxon>Cacopsylla</taxon>
    </lineage>
</organism>